<dbReference type="Gene3D" id="3.60.70.12">
    <property type="entry name" value="L-amino peptidase D-ALA esterase/amidase"/>
    <property type="match status" value="1"/>
</dbReference>
<sequence length="343" mass="33692">MAGLLPGLAAYCAHGVVPSVRDISELGFSVGHATQHDTGVTVIFCGEQGAVASVDVRGGGPGTRETDLLEPHNTVERVHALVLAGGSAFGLAAADGVMRGLEEAGIGFPVFGDEVPGPRVPIVPGAVIFDLLAGPQRPTAADGAAALASALAGHDATSGSIGAGVGACAGKIRGGVGSALVDAAPYTVAAVVVANPVGQVIDARTGRLFGAPERPAVDVDRFAAARSLADAHLNTTIGAVLTDAPVTKAQAKRLALAGHDGIARAVRPAHSPLDGDTLFAASSSPVTSTVTSSATNPAPVLGPEDLARLSAAAADAVESAIVDAVVSASPGLGLETYSALLPC</sequence>
<comment type="caution">
    <text evidence="2">The sequence shown here is derived from an EMBL/GenBank/DDBJ whole genome shotgun (WGS) entry which is preliminary data.</text>
</comment>
<dbReference type="InterPro" id="IPR016117">
    <property type="entry name" value="ArgJ-like_dom_sf"/>
</dbReference>
<dbReference type="PANTHER" id="PTHR36512">
    <property type="entry name" value="D-AMINOPEPTIDASE"/>
    <property type="match status" value="1"/>
</dbReference>
<dbReference type="SUPFAM" id="SSF56266">
    <property type="entry name" value="DmpA/ArgJ-like"/>
    <property type="match status" value="1"/>
</dbReference>
<comment type="similarity">
    <text evidence="1">Belongs to the peptidase S58 family.</text>
</comment>
<dbReference type="Proteomes" id="UP000249451">
    <property type="component" value="Unassembled WGS sequence"/>
</dbReference>
<organism evidence="2 3">
    <name type="scientific">Corynebacterium urealyticum</name>
    <dbReference type="NCBI Taxonomy" id="43771"/>
    <lineage>
        <taxon>Bacteria</taxon>
        <taxon>Bacillati</taxon>
        <taxon>Actinomycetota</taxon>
        <taxon>Actinomycetes</taxon>
        <taxon>Mycobacteriales</taxon>
        <taxon>Corynebacteriaceae</taxon>
        <taxon>Corynebacterium</taxon>
    </lineage>
</organism>
<protein>
    <submittedName>
        <fullName evidence="2">Peptidase</fullName>
    </submittedName>
</protein>
<gene>
    <name evidence="2" type="ORF">DI609_03660</name>
</gene>
<name>A0A2W5D6Q2_9CORY</name>
<evidence type="ECO:0000313" key="3">
    <source>
        <dbReference type="Proteomes" id="UP000249451"/>
    </source>
</evidence>
<dbReference type="PANTHER" id="PTHR36512:SF3">
    <property type="entry name" value="BLR5678 PROTEIN"/>
    <property type="match status" value="1"/>
</dbReference>
<dbReference type="GO" id="GO:0004177">
    <property type="term" value="F:aminopeptidase activity"/>
    <property type="evidence" value="ECO:0007669"/>
    <property type="project" value="TreeGrafter"/>
</dbReference>
<dbReference type="EMBL" id="QFNY01000060">
    <property type="protein sequence ID" value="PZP01659.1"/>
    <property type="molecule type" value="Genomic_DNA"/>
</dbReference>
<dbReference type="AlphaFoldDB" id="A0A2W5D6Q2"/>
<dbReference type="Pfam" id="PF03576">
    <property type="entry name" value="Peptidase_S58"/>
    <property type="match status" value="1"/>
</dbReference>
<dbReference type="CDD" id="cd02252">
    <property type="entry name" value="nylC_like"/>
    <property type="match status" value="1"/>
</dbReference>
<evidence type="ECO:0000256" key="1">
    <source>
        <dbReference type="ARBA" id="ARBA00007068"/>
    </source>
</evidence>
<accession>A0A2W5D6Q2</accession>
<dbReference type="InterPro" id="IPR005321">
    <property type="entry name" value="Peptidase_S58_DmpA"/>
</dbReference>
<reference evidence="2 3" key="1">
    <citation type="submission" date="2017-11" db="EMBL/GenBank/DDBJ databases">
        <title>Infants hospitalized years apart are colonized by the same room-sourced microbial strains.</title>
        <authorList>
            <person name="Brooks B."/>
            <person name="Olm M.R."/>
            <person name="Firek B.A."/>
            <person name="Baker R."/>
            <person name="Thomas B.C."/>
            <person name="Morowitz M.J."/>
            <person name="Banfield J.F."/>
        </authorList>
    </citation>
    <scope>NUCLEOTIDE SEQUENCE [LARGE SCALE GENOMIC DNA]</scope>
    <source>
        <strain evidence="2">S2_012_000_R3_87</strain>
    </source>
</reference>
<evidence type="ECO:0000313" key="2">
    <source>
        <dbReference type="EMBL" id="PZP01659.1"/>
    </source>
</evidence>
<proteinExistence type="inferred from homology"/>